<gene>
    <name evidence="2" type="ORF">SEVIR_9G396950v2</name>
</gene>
<evidence type="ECO:0000313" key="3">
    <source>
        <dbReference type="Proteomes" id="UP000298652"/>
    </source>
</evidence>
<protein>
    <recommendedName>
        <fullName evidence="4">Wall-associated receptor kinase galacturonan-binding domain-containing protein</fullName>
    </recommendedName>
</protein>
<dbReference type="Proteomes" id="UP000298652">
    <property type="component" value="Chromosome 9"/>
</dbReference>
<name>A0A4U6T744_SETVI</name>
<sequence>MVVLASSLLLTEVFVGKKSSSGCQINGLSNYSILHSYNDLSCTYALA</sequence>
<evidence type="ECO:0000313" key="2">
    <source>
        <dbReference type="EMBL" id="TKV95952.1"/>
    </source>
</evidence>
<dbReference type="Gramene" id="TKV95952">
    <property type="protein sequence ID" value="TKV95952"/>
    <property type="gene ID" value="SEVIR_9G396950v2"/>
</dbReference>
<accession>A0A4U6T744</accession>
<evidence type="ECO:0000256" key="1">
    <source>
        <dbReference type="SAM" id="SignalP"/>
    </source>
</evidence>
<feature type="chain" id="PRO_5020615259" description="Wall-associated receptor kinase galacturonan-binding domain-containing protein" evidence="1">
    <location>
        <begin position="17"/>
        <end position="47"/>
    </location>
</feature>
<organism evidence="2 3">
    <name type="scientific">Setaria viridis</name>
    <name type="common">Green bristlegrass</name>
    <name type="synonym">Setaria italica subsp. viridis</name>
    <dbReference type="NCBI Taxonomy" id="4556"/>
    <lineage>
        <taxon>Eukaryota</taxon>
        <taxon>Viridiplantae</taxon>
        <taxon>Streptophyta</taxon>
        <taxon>Embryophyta</taxon>
        <taxon>Tracheophyta</taxon>
        <taxon>Spermatophyta</taxon>
        <taxon>Magnoliopsida</taxon>
        <taxon>Liliopsida</taxon>
        <taxon>Poales</taxon>
        <taxon>Poaceae</taxon>
        <taxon>PACMAD clade</taxon>
        <taxon>Panicoideae</taxon>
        <taxon>Panicodae</taxon>
        <taxon>Paniceae</taxon>
        <taxon>Cenchrinae</taxon>
        <taxon>Setaria</taxon>
    </lineage>
</organism>
<keyword evidence="3" id="KW-1185">Reference proteome</keyword>
<dbReference type="EMBL" id="CM016560">
    <property type="protein sequence ID" value="TKV95952.1"/>
    <property type="molecule type" value="Genomic_DNA"/>
</dbReference>
<dbReference type="AlphaFoldDB" id="A0A4U6T744"/>
<reference evidence="2" key="1">
    <citation type="submission" date="2019-03" db="EMBL/GenBank/DDBJ databases">
        <title>WGS assembly of Setaria viridis.</title>
        <authorList>
            <person name="Huang P."/>
            <person name="Jenkins J."/>
            <person name="Grimwood J."/>
            <person name="Barry K."/>
            <person name="Healey A."/>
            <person name="Mamidi S."/>
            <person name="Sreedasyam A."/>
            <person name="Shu S."/>
            <person name="Feldman M."/>
            <person name="Wu J."/>
            <person name="Yu Y."/>
            <person name="Chen C."/>
            <person name="Johnson J."/>
            <person name="Rokhsar D."/>
            <person name="Baxter I."/>
            <person name="Schmutz J."/>
            <person name="Brutnell T."/>
            <person name="Kellogg E."/>
        </authorList>
    </citation>
    <scope>NUCLEOTIDE SEQUENCE [LARGE SCALE GENOMIC DNA]</scope>
</reference>
<proteinExistence type="predicted"/>
<keyword evidence="1" id="KW-0732">Signal</keyword>
<feature type="signal peptide" evidence="1">
    <location>
        <begin position="1"/>
        <end position="16"/>
    </location>
</feature>
<evidence type="ECO:0008006" key="4">
    <source>
        <dbReference type="Google" id="ProtNLM"/>
    </source>
</evidence>